<dbReference type="RefSeq" id="WP_156487452.1">
    <property type="nucleotide sequence ID" value="NZ_CP126114.1"/>
</dbReference>
<gene>
    <name evidence="1" type="ORF">QNH39_21330</name>
</gene>
<protein>
    <submittedName>
        <fullName evidence="1">Uncharacterized protein</fullName>
    </submittedName>
</protein>
<organism evidence="1 2">
    <name type="scientific">Neobacillus novalis</name>
    <dbReference type="NCBI Taxonomy" id="220687"/>
    <lineage>
        <taxon>Bacteria</taxon>
        <taxon>Bacillati</taxon>
        <taxon>Bacillota</taxon>
        <taxon>Bacilli</taxon>
        <taxon>Bacillales</taxon>
        <taxon>Bacillaceae</taxon>
        <taxon>Neobacillus</taxon>
    </lineage>
</organism>
<evidence type="ECO:0000313" key="1">
    <source>
        <dbReference type="EMBL" id="WHY85138.1"/>
    </source>
</evidence>
<dbReference type="Proteomes" id="UP001178288">
    <property type="component" value="Chromosome"/>
</dbReference>
<proteinExistence type="predicted"/>
<keyword evidence="2" id="KW-1185">Reference proteome</keyword>
<dbReference type="KEGG" id="nnv:QNH39_21330"/>
<dbReference type="EMBL" id="CP126114">
    <property type="protein sequence ID" value="WHY85138.1"/>
    <property type="molecule type" value="Genomic_DNA"/>
</dbReference>
<evidence type="ECO:0000313" key="2">
    <source>
        <dbReference type="Proteomes" id="UP001178288"/>
    </source>
</evidence>
<accession>A0AA95SBL6</accession>
<sequence length="65" mass="7260">MSSLRNEKRFTYLEDALGPVAKEVAEGTPSYSVKFEGPQINIGLGTGKALDIFNNNIIEYNLIRR</sequence>
<reference evidence="1" key="1">
    <citation type="submission" date="2023-05" db="EMBL/GenBank/DDBJ databases">
        <title>Comparative genomics of Bacillaceae isolates and their secondary metabolite potential.</title>
        <authorList>
            <person name="Song L."/>
            <person name="Nielsen L.J."/>
            <person name="Mohite O."/>
            <person name="Xu X."/>
            <person name="Weber T."/>
            <person name="Kovacs A.T."/>
        </authorList>
    </citation>
    <scope>NUCLEOTIDE SEQUENCE</scope>
    <source>
        <strain evidence="1">XLM17</strain>
    </source>
</reference>
<dbReference type="AlphaFoldDB" id="A0AA95SBL6"/>
<name>A0AA95SBL6_9BACI</name>